<dbReference type="AlphaFoldDB" id="K2PY30"/>
<protein>
    <recommendedName>
        <fullName evidence="3">GTPase domain-containing protein</fullName>
    </recommendedName>
</protein>
<dbReference type="eggNOG" id="COG3597">
    <property type="taxonomic scope" value="Bacteria"/>
</dbReference>
<reference evidence="1 2" key="1">
    <citation type="journal article" date="2012" name="J. Bacteriol.">
        <title>Genome Sequence of the Bacteriocin-Producing Strain Lactococcus garvieae DCC43.</title>
        <authorList>
            <person name="Gabrielsen C."/>
            <person name="Brede D.A."/>
            <person name="Hernandez P.E."/>
            <person name="Nes I.F."/>
            <person name="Diep D.B."/>
        </authorList>
    </citation>
    <scope>NUCLEOTIDE SEQUENCE [LARGE SCALE GENOMIC DNA]</scope>
    <source>
        <strain evidence="1 2">DCC43</strain>
    </source>
</reference>
<dbReference type="EMBL" id="AMQS01000002">
    <property type="protein sequence ID" value="EKF52366.1"/>
    <property type="molecule type" value="Genomic_DNA"/>
</dbReference>
<dbReference type="RefSeq" id="WP_004259567.1">
    <property type="nucleotide sequence ID" value="NZ_AMQS01000002.1"/>
</dbReference>
<sequence>MVEIAKFSTKGLKLNKKRKNGAVTANSQFKIPETVEKTISKEKAHKVHRTIHGASLTAAGVGALPLPIADALILVPIQLKMLRNIYKIYDVKFSDKFVVNFIRVTLIPYIGRSLSSLIPGVGNVVNASIAAAITEAVGWSAAASLEKGIDFTKDTEKIESLVTGTLKDLIKHKK</sequence>
<accession>K2PY30</accession>
<evidence type="ECO:0000313" key="2">
    <source>
        <dbReference type="Proteomes" id="UP000006787"/>
    </source>
</evidence>
<organism evidence="1 2">
    <name type="scientific">Lactococcus garvieae DCC43</name>
    <dbReference type="NCBI Taxonomy" id="1231377"/>
    <lineage>
        <taxon>Bacteria</taxon>
        <taxon>Bacillati</taxon>
        <taxon>Bacillota</taxon>
        <taxon>Bacilli</taxon>
        <taxon>Lactobacillales</taxon>
        <taxon>Streptococcaceae</taxon>
        <taxon>Lactococcus</taxon>
    </lineage>
</organism>
<comment type="caution">
    <text evidence="1">The sequence shown here is derived from an EMBL/GenBank/DDBJ whole genome shotgun (WGS) entry which is preliminary data.</text>
</comment>
<gene>
    <name evidence="1" type="ORF">C426_0248</name>
</gene>
<evidence type="ECO:0008006" key="3">
    <source>
        <dbReference type="Google" id="ProtNLM"/>
    </source>
</evidence>
<proteinExistence type="predicted"/>
<name>K2PY30_9LACT</name>
<dbReference type="PATRIC" id="fig|1231377.3.peg.247"/>
<evidence type="ECO:0000313" key="1">
    <source>
        <dbReference type="EMBL" id="EKF52366.1"/>
    </source>
</evidence>
<dbReference type="Proteomes" id="UP000006787">
    <property type="component" value="Unassembled WGS sequence"/>
</dbReference>